<dbReference type="SUPFAM" id="SSF56349">
    <property type="entry name" value="DNA breaking-rejoining enzymes"/>
    <property type="match status" value="1"/>
</dbReference>
<evidence type="ECO:0000313" key="6">
    <source>
        <dbReference type="Proteomes" id="UP001299235"/>
    </source>
</evidence>
<gene>
    <name evidence="5" type="ORF">LKD42_05565</name>
</gene>
<evidence type="ECO:0000259" key="4">
    <source>
        <dbReference type="PROSITE" id="PS51898"/>
    </source>
</evidence>
<evidence type="ECO:0000256" key="2">
    <source>
        <dbReference type="ARBA" id="ARBA00023125"/>
    </source>
</evidence>
<dbReference type="InterPro" id="IPR050090">
    <property type="entry name" value="Tyrosine_recombinase_XerCD"/>
</dbReference>
<reference evidence="5 6" key="1">
    <citation type="submission" date="2021-10" db="EMBL/GenBank/DDBJ databases">
        <title>Anaerobic single-cell dispensing facilitates the cultivation of human gut bacteria.</title>
        <authorList>
            <person name="Afrizal A."/>
        </authorList>
    </citation>
    <scope>NUCLEOTIDE SEQUENCE [LARGE SCALE GENOMIC DNA]</scope>
    <source>
        <strain evidence="5 6">CLA-AA-H246</strain>
    </source>
</reference>
<feature type="domain" description="Tyr recombinase" evidence="4">
    <location>
        <begin position="170"/>
        <end position="362"/>
    </location>
</feature>
<evidence type="ECO:0000256" key="3">
    <source>
        <dbReference type="ARBA" id="ARBA00023172"/>
    </source>
</evidence>
<dbReference type="CDD" id="cd01189">
    <property type="entry name" value="INT_ICEBs1_C_like"/>
    <property type="match status" value="1"/>
</dbReference>
<keyword evidence="2" id="KW-0238">DNA-binding</keyword>
<sequence length="370" mass="43433">MWVEKTKTGKYKYTERYTDYMTGKIRRVSVTMDKNNPSTKKLAQQALLRIIEERQNEQPEEVQPLTLWQLVEHYRAYQKQSVKESTYRRNFYQCKALLGILGADVLVENLTANYIKERFLHTGEAFSTLNERRIRLIALLNWGYENDYIADVAYLRKFKPFKDTTHREKIQDKYLESKELTTLIRGIEIKKWQQLTRFLVLSGLRIGEALALTAADLDMYNKVIHVNKTYDANNRSVGTPKTLCSIRDVYIQPELEPICRDLLLTAKLESMAYGVRTPLLFFNRNGNHINPFSYNKYLRERSEKLIGRRITAHTLRHTHASMLLASGVNIETIARRLGHENSKVTREIYLHVTEKLTERDNDQIRQAKII</sequence>
<dbReference type="EMBL" id="JAJEQE010000012">
    <property type="protein sequence ID" value="MCC2148725.1"/>
    <property type="molecule type" value="Genomic_DNA"/>
</dbReference>
<dbReference type="Proteomes" id="UP001299235">
    <property type="component" value="Unassembled WGS sequence"/>
</dbReference>
<accession>A0ABS8EU86</accession>
<keyword evidence="6" id="KW-1185">Reference proteome</keyword>
<dbReference type="InterPro" id="IPR011010">
    <property type="entry name" value="DNA_brk_join_enz"/>
</dbReference>
<dbReference type="PROSITE" id="PS51898">
    <property type="entry name" value="TYR_RECOMBINASE"/>
    <property type="match status" value="1"/>
</dbReference>
<proteinExistence type="inferred from homology"/>
<organism evidence="5 6">
    <name type="scientific">Hominisplanchenecus faecis</name>
    <dbReference type="NCBI Taxonomy" id="2885351"/>
    <lineage>
        <taxon>Bacteria</taxon>
        <taxon>Bacillati</taxon>
        <taxon>Bacillota</taxon>
        <taxon>Clostridia</taxon>
        <taxon>Lachnospirales</taxon>
        <taxon>Lachnospiraceae</taxon>
        <taxon>Hominisplanchenecus</taxon>
    </lineage>
</organism>
<dbReference type="InterPro" id="IPR002104">
    <property type="entry name" value="Integrase_catalytic"/>
</dbReference>
<dbReference type="Gene3D" id="1.10.443.10">
    <property type="entry name" value="Intergrase catalytic core"/>
    <property type="match status" value="1"/>
</dbReference>
<comment type="caution">
    <text evidence="5">The sequence shown here is derived from an EMBL/GenBank/DDBJ whole genome shotgun (WGS) entry which is preliminary data.</text>
</comment>
<name>A0ABS8EU86_9FIRM</name>
<evidence type="ECO:0000256" key="1">
    <source>
        <dbReference type="ARBA" id="ARBA00008857"/>
    </source>
</evidence>
<dbReference type="RefSeq" id="WP_248835055.1">
    <property type="nucleotide sequence ID" value="NZ_JAJEQE010000012.1"/>
</dbReference>
<dbReference type="InterPro" id="IPR013762">
    <property type="entry name" value="Integrase-like_cat_sf"/>
</dbReference>
<dbReference type="PANTHER" id="PTHR30349">
    <property type="entry name" value="PHAGE INTEGRASE-RELATED"/>
    <property type="match status" value="1"/>
</dbReference>
<protein>
    <submittedName>
        <fullName evidence="5">Site-specific integrase</fullName>
    </submittedName>
</protein>
<evidence type="ECO:0000313" key="5">
    <source>
        <dbReference type="EMBL" id="MCC2148725.1"/>
    </source>
</evidence>
<keyword evidence="3" id="KW-0233">DNA recombination</keyword>
<comment type="similarity">
    <text evidence="1">Belongs to the 'phage' integrase family.</text>
</comment>
<dbReference type="Pfam" id="PF00589">
    <property type="entry name" value="Phage_integrase"/>
    <property type="match status" value="1"/>
</dbReference>
<dbReference type="PANTHER" id="PTHR30349:SF41">
    <property type="entry name" value="INTEGRASE_RECOMBINASE PROTEIN MJ0367-RELATED"/>
    <property type="match status" value="1"/>
</dbReference>